<evidence type="ECO:0000256" key="4">
    <source>
        <dbReference type="ARBA" id="ARBA00022679"/>
    </source>
</evidence>
<accession>A0ABX0AIQ0</accession>
<keyword evidence="7" id="KW-0812">Transmembrane</keyword>
<evidence type="ECO:0000256" key="1">
    <source>
        <dbReference type="ARBA" id="ARBA00000085"/>
    </source>
</evidence>
<dbReference type="Pfam" id="PF02518">
    <property type="entry name" value="HATPase_c"/>
    <property type="match status" value="1"/>
</dbReference>
<name>A0ABX0AIQ0_9GAMM</name>
<comment type="catalytic activity">
    <reaction evidence="1">
        <text>ATP + protein L-histidine = ADP + protein N-phospho-L-histidine.</text>
        <dbReference type="EC" id="2.7.13.3"/>
    </reaction>
</comment>
<feature type="modified residue" description="4-aspartylphosphate" evidence="6">
    <location>
        <position position="1115"/>
    </location>
</feature>
<dbReference type="CDD" id="cd16922">
    <property type="entry name" value="HATPase_EvgS-ArcB-TorS-like"/>
    <property type="match status" value="1"/>
</dbReference>
<dbReference type="PANTHER" id="PTHR43047:SF72">
    <property type="entry name" value="OSMOSENSING HISTIDINE PROTEIN KINASE SLN1"/>
    <property type="match status" value="1"/>
</dbReference>
<dbReference type="PRINTS" id="PR00344">
    <property type="entry name" value="BCTRLSENSOR"/>
</dbReference>
<dbReference type="Gene3D" id="3.30.565.10">
    <property type="entry name" value="Histidine kinase-like ATPase, C-terminal domain"/>
    <property type="match status" value="1"/>
</dbReference>
<dbReference type="Gene3D" id="3.40.50.2300">
    <property type="match status" value="1"/>
</dbReference>
<dbReference type="Proteomes" id="UP001429354">
    <property type="component" value="Unassembled WGS sequence"/>
</dbReference>
<dbReference type="InterPro" id="IPR001789">
    <property type="entry name" value="Sig_transdc_resp-reg_receiver"/>
</dbReference>
<dbReference type="InterPro" id="IPR011123">
    <property type="entry name" value="Y_Y_Y"/>
</dbReference>
<dbReference type="Pfam" id="PF00072">
    <property type="entry name" value="Response_reg"/>
    <property type="match status" value="1"/>
</dbReference>
<evidence type="ECO:0000256" key="5">
    <source>
        <dbReference type="ARBA" id="ARBA00022777"/>
    </source>
</evidence>
<dbReference type="InterPro" id="IPR036097">
    <property type="entry name" value="HisK_dim/P_sf"/>
</dbReference>
<dbReference type="InterPro" id="IPR015943">
    <property type="entry name" value="WD40/YVTN_repeat-like_dom_sf"/>
</dbReference>
<evidence type="ECO:0000256" key="7">
    <source>
        <dbReference type="SAM" id="Phobius"/>
    </source>
</evidence>
<dbReference type="InterPro" id="IPR011110">
    <property type="entry name" value="Reg_prop"/>
</dbReference>
<organism evidence="10 11">
    <name type="scientific">Pseudoxanthomonas gei</name>
    <dbReference type="NCBI Taxonomy" id="1383030"/>
    <lineage>
        <taxon>Bacteria</taxon>
        <taxon>Pseudomonadati</taxon>
        <taxon>Pseudomonadota</taxon>
        <taxon>Gammaproteobacteria</taxon>
        <taxon>Lysobacterales</taxon>
        <taxon>Lysobacteraceae</taxon>
        <taxon>Pseudoxanthomonas</taxon>
    </lineage>
</organism>
<feature type="domain" description="Response regulatory" evidence="9">
    <location>
        <begin position="1066"/>
        <end position="1180"/>
    </location>
</feature>
<dbReference type="EC" id="2.7.13.3" evidence="2"/>
<dbReference type="Gene3D" id="1.10.287.130">
    <property type="match status" value="1"/>
</dbReference>
<dbReference type="SUPFAM" id="SSF55874">
    <property type="entry name" value="ATPase domain of HSP90 chaperone/DNA topoisomerase II/histidine kinase"/>
    <property type="match status" value="1"/>
</dbReference>
<dbReference type="SMART" id="SM00448">
    <property type="entry name" value="REC"/>
    <property type="match status" value="1"/>
</dbReference>
<comment type="caution">
    <text evidence="10">The sequence shown here is derived from an EMBL/GenBank/DDBJ whole genome shotgun (WGS) entry which is preliminary data.</text>
</comment>
<keyword evidence="3 6" id="KW-0597">Phosphoprotein</keyword>
<feature type="domain" description="Histidine kinase" evidence="8">
    <location>
        <begin position="828"/>
        <end position="1046"/>
    </location>
</feature>
<dbReference type="EMBL" id="QOVG01000006">
    <property type="protein sequence ID" value="NDK39129.1"/>
    <property type="molecule type" value="Genomic_DNA"/>
</dbReference>
<dbReference type="PROSITE" id="PS50110">
    <property type="entry name" value="RESPONSE_REGULATORY"/>
    <property type="match status" value="1"/>
</dbReference>
<dbReference type="SMART" id="SM00388">
    <property type="entry name" value="HisKA"/>
    <property type="match status" value="1"/>
</dbReference>
<dbReference type="InterPro" id="IPR005467">
    <property type="entry name" value="His_kinase_dom"/>
</dbReference>
<evidence type="ECO:0000256" key="3">
    <source>
        <dbReference type="ARBA" id="ARBA00022553"/>
    </source>
</evidence>
<dbReference type="Pfam" id="PF07494">
    <property type="entry name" value="Reg_prop"/>
    <property type="match status" value="4"/>
</dbReference>
<dbReference type="InterPro" id="IPR003594">
    <property type="entry name" value="HATPase_dom"/>
</dbReference>
<reference evidence="10 11" key="1">
    <citation type="submission" date="2018-07" db="EMBL/GenBank/DDBJ databases">
        <title>Whole genome Sequencing of Pseudoxanthomonas gei KCTC 32298 (T).</title>
        <authorList>
            <person name="Kumar S."/>
            <person name="Bansal K."/>
            <person name="Kaur A."/>
            <person name="Patil P."/>
            <person name="Sharma S."/>
            <person name="Patil P.B."/>
        </authorList>
    </citation>
    <scope>NUCLEOTIDE SEQUENCE [LARGE SCALE GENOMIC DNA]</scope>
    <source>
        <strain evidence="10 11">KCTC 32298</strain>
    </source>
</reference>
<evidence type="ECO:0000256" key="2">
    <source>
        <dbReference type="ARBA" id="ARBA00012438"/>
    </source>
</evidence>
<dbReference type="Gene3D" id="2.130.10.10">
    <property type="entry name" value="YVTN repeat-like/Quinoprotein amine dehydrogenase"/>
    <property type="match status" value="2"/>
</dbReference>
<dbReference type="SUPFAM" id="SSF47384">
    <property type="entry name" value="Homodimeric domain of signal transducing histidine kinase"/>
    <property type="match status" value="1"/>
</dbReference>
<dbReference type="InterPro" id="IPR036890">
    <property type="entry name" value="HATPase_C_sf"/>
</dbReference>
<dbReference type="RefSeq" id="WP_162349711.1">
    <property type="nucleotide sequence ID" value="NZ_QOVG01000006.1"/>
</dbReference>
<dbReference type="InterPro" id="IPR004358">
    <property type="entry name" value="Sig_transdc_His_kin-like_C"/>
</dbReference>
<gene>
    <name evidence="10" type="ORF">DT603_09780</name>
</gene>
<dbReference type="PROSITE" id="PS50109">
    <property type="entry name" value="HIS_KIN"/>
    <property type="match status" value="1"/>
</dbReference>
<dbReference type="Pfam" id="PF00512">
    <property type="entry name" value="HisKA"/>
    <property type="match status" value="1"/>
</dbReference>
<dbReference type="InterPro" id="IPR013783">
    <property type="entry name" value="Ig-like_fold"/>
</dbReference>
<dbReference type="PANTHER" id="PTHR43047">
    <property type="entry name" value="TWO-COMPONENT HISTIDINE PROTEIN KINASE"/>
    <property type="match status" value="1"/>
</dbReference>
<dbReference type="Pfam" id="PF07495">
    <property type="entry name" value="Y_Y_Y"/>
    <property type="match status" value="1"/>
</dbReference>
<keyword evidence="7" id="KW-1133">Transmembrane helix</keyword>
<keyword evidence="11" id="KW-1185">Reference proteome</keyword>
<dbReference type="InterPro" id="IPR011006">
    <property type="entry name" value="CheY-like_superfamily"/>
</dbReference>
<proteinExistence type="predicted"/>
<dbReference type="SUPFAM" id="SSF63829">
    <property type="entry name" value="Calcium-dependent phosphotriesterase"/>
    <property type="match status" value="2"/>
</dbReference>
<evidence type="ECO:0000313" key="10">
    <source>
        <dbReference type="EMBL" id="NDK39129.1"/>
    </source>
</evidence>
<protein>
    <recommendedName>
        <fullName evidence="2">histidine kinase</fullName>
        <ecNumber evidence="2">2.7.13.3</ecNumber>
    </recommendedName>
</protein>
<sequence length="1187" mass="127526">MEQVREQGAWRPWACLLWACLLWPAGVQSAVPETPRFRVLGAADGLPSTTIAALVRDRAGYLWIATHDGLARYDGVGFRIWRHEPDDPSSLPGNIVQALHIDAQDRIWVATENGGLSVMGVGRKGFRHYRKAESRGMASDDVFAIASRGDTLWFGSFGGGLCAMSPDGRIAHFGARAGDAASLPSDDVLSLAVDAKGDLWVGTMAGLARFDGVAMHRVPLPGEVPAPMIYSITSDGDQLWVGASVGVFRRDAGGKWLAPGWSAMFARPNAVMALVGSGDGKYWLGGQGGLWRTTAKGAPAPVPFDMQSHGGAMRILQALLRQPDGGLWAPVPSRGLGYLRSDWRRIATLSPAEGLSAGLHRGLAEARDGGVWLTSNKGVIEYVDMASGAVRRLPWHAEALKNERMTSVLEDRHGRLWVGSGEKLTRIDLASHALRQWSDESAVDPLPRSGPVDWLLEAPNGDVWLSVLGAGLQRRDGESGKVLDDLAESSGLTALDTEVIRFGPDGALWLAGAQGLLRWNPPLRRFVAAAGIGGERVFSFAFQDDNRLWLHRLSGLELWHRQGAGWRREKRLAVAQGVPAVESTGLALDGLGRPWLATRRGLLRVDPESESVRGFGVRDGLLSQEFSDRALLITAGGVLAGTAADGTLMLLDTSLPDPAPVTPNLVLDSIQVGRGDQVVLLPVTGDFVLQPDDHELQVSARLLSFEDPLANRYRSRLQGFDKDWVSQGASGERVFSALPAGRYTLQLQAFDAAGNTSAQRELRFRVLPPWWSSAWGIVLFAVLGLLLLGMLGALYRRRLRLRSAWQLREHKQALAEQASLAKTRFLATLGHEVRTPMTGVLGMSELLLGTPLDERQKGYTHAIQNAGSHLLRLVNDALDIARIEAGKLELQQEDFDLRALVDEVVGMTAPMAERRGLAFADEIAAGTPAALQGDPVRVRQILLNLLGNAIKFTDAGGVTLHVSAAEPQGVRLEIADTGPGLNEEQQARLFQRFEQAEGARTAARYGGSGLGLAICQELALAMGGRIRVHSTPGVGTRFIVELPLPAATLATGLAPRTSTQPESPLCILLVEDDATVAEVITGLLHARGHQVTHAAHGLVALTETARRRFDVALLDLDLPGLDGLALARQLRTQAFTAPLIAVTARADAEAEILAYAAGFDGFLRKPVTGDMLVEAIVAVCSGAVEPS</sequence>
<evidence type="ECO:0000259" key="8">
    <source>
        <dbReference type="PROSITE" id="PS50109"/>
    </source>
</evidence>
<keyword evidence="7" id="KW-0472">Membrane</keyword>
<dbReference type="CDD" id="cd00082">
    <property type="entry name" value="HisKA"/>
    <property type="match status" value="1"/>
</dbReference>
<keyword evidence="4" id="KW-0808">Transferase</keyword>
<feature type="transmembrane region" description="Helical" evidence="7">
    <location>
        <begin position="770"/>
        <end position="795"/>
    </location>
</feature>
<dbReference type="CDD" id="cd17546">
    <property type="entry name" value="REC_hyHK_CKI1_RcsC-like"/>
    <property type="match status" value="1"/>
</dbReference>
<evidence type="ECO:0000259" key="9">
    <source>
        <dbReference type="PROSITE" id="PS50110"/>
    </source>
</evidence>
<dbReference type="SUPFAM" id="SSF52172">
    <property type="entry name" value="CheY-like"/>
    <property type="match status" value="1"/>
</dbReference>
<dbReference type="Gene3D" id="2.60.40.10">
    <property type="entry name" value="Immunoglobulins"/>
    <property type="match status" value="1"/>
</dbReference>
<dbReference type="InterPro" id="IPR003661">
    <property type="entry name" value="HisK_dim/P_dom"/>
</dbReference>
<evidence type="ECO:0000256" key="6">
    <source>
        <dbReference type="PROSITE-ProRule" id="PRU00169"/>
    </source>
</evidence>
<evidence type="ECO:0000313" key="11">
    <source>
        <dbReference type="Proteomes" id="UP001429354"/>
    </source>
</evidence>
<dbReference type="SMART" id="SM00387">
    <property type="entry name" value="HATPase_c"/>
    <property type="match status" value="1"/>
</dbReference>
<keyword evidence="5" id="KW-0418">Kinase</keyword>